<name>A0A978UUR9_ZIZJJ</name>
<keyword evidence="4 7" id="KW-0812">Transmembrane</keyword>
<feature type="transmembrane region" description="Helical" evidence="7">
    <location>
        <begin position="6"/>
        <end position="24"/>
    </location>
</feature>
<reference evidence="9" key="1">
    <citation type="journal article" date="2021" name="Front. Plant Sci.">
        <title>Chromosome-Scale Genome Assembly for Chinese Sour Jujube and Insights Into Its Genome Evolution and Domestication Signature.</title>
        <authorList>
            <person name="Shen L.-Y."/>
            <person name="Luo H."/>
            <person name="Wang X.-L."/>
            <person name="Wang X.-M."/>
            <person name="Qiu X.-J."/>
            <person name="Liu H."/>
            <person name="Zhou S.-S."/>
            <person name="Jia K.-H."/>
            <person name="Nie S."/>
            <person name="Bao Y.-T."/>
            <person name="Zhang R.-G."/>
            <person name="Yun Q.-Z."/>
            <person name="Chai Y.-H."/>
            <person name="Lu J.-Y."/>
            <person name="Li Y."/>
            <person name="Zhao S.-W."/>
            <person name="Mao J.-F."/>
            <person name="Jia S.-G."/>
            <person name="Mao Y.-M."/>
        </authorList>
    </citation>
    <scope>NUCLEOTIDE SEQUENCE</scope>
    <source>
        <strain evidence="9">AT0</strain>
        <tissue evidence="9">Leaf</tissue>
    </source>
</reference>
<sequence>MGNTFSALPYLIIISVIPGALSYYLPGLQKEYQHFLYFLCVLFACMMLIESLMMIIASLVPNFLMGIITGAGVQAFMMLAGGFFRLPKDLPNYFWRYPLYYISFHRFAFQGLFKNEYEGLVFLNGEIGGPPTINGEEILINKWQVEMGHSKWVDLAVLLGMVVIYRILFLIIIKIKEKIRTGKTAFRAVTPP</sequence>
<keyword evidence="5 7" id="KW-1133">Transmembrane helix</keyword>
<feature type="domain" description="ABC-2 type transporter transmembrane" evidence="8">
    <location>
        <begin position="1"/>
        <end position="117"/>
    </location>
</feature>
<dbReference type="Pfam" id="PF01061">
    <property type="entry name" value="ABC2_membrane"/>
    <property type="match status" value="1"/>
</dbReference>
<feature type="transmembrane region" description="Helical" evidence="7">
    <location>
        <begin position="63"/>
        <end position="86"/>
    </location>
</feature>
<feature type="transmembrane region" description="Helical" evidence="7">
    <location>
        <begin position="152"/>
        <end position="173"/>
    </location>
</feature>
<accession>A0A978UUR9</accession>
<evidence type="ECO:0000256" key="1">
    <source>
        <dbReference type="ARBA" id="ARBA00004141"/>
    </source>
</evidence>
<gene>
    <name evidence="9" type="ORF">FEM48_Zijuj09G0190400</name>
</gene>
<evidence type="ECO:0000256" key="7">
    <source>
        <dbReference type="SAM" id="Phobius"/>
    </source>
</evidence>
<dbReference type="PANTHER" id="PTHR48042">
    <property type="entry name" value="ABC TRANSPORTER G FAMILY MEMBER 11"/>
    <property type="match status" value="1"/>
</dbReference>
<protein>
    <recommendedName>
        <fullName evidence="8">ABC-2 type transporter transmembrane domain-containing protein</fullName>
    </recommendedName>
</protein>
<evidence type="ECO:0000259" key="8">
    <source>
        <dbReference type="Pfam" id="PF01061"/>
    </source>
</evidence>
<evidence type="ECO:0000256" key="2">
    <source>
        <dbReference type="ARBA" id="ARBA00005814"/>
    </source>
</evidence>
<dbReference type="GO" id="GO:0140359">
    <property type="term" value="F:ABC-type transporter activity"/>
    <property type="evidence" value="ECO:0007669"/>
    <property type="project" value="InterPro"/>
</dbReference>
<evidence type="ECO:0000256" key="5">
    <source>
        <dbReference type="ARBA" id="ARBA00022989"/>
    </source>
</evidence>
<dbReference type="EMBL" id="JAEACU010000009">
    <property type="protein sequence ID" value="KAH7518619.1"/>
    <property type="molecule type" value="Genomic_DNA"/>
</dbReference>
<comment type="similarity">
    <text evidence="2">Belongs to the ABC transporter superfamily. ABCG family. Eye pigment precursor importer (TC 3.A.1.204) subfamily.</text>
</comment>
<evidence type="ECO:0000256" key="6">
    <source>
        <dbReference type="ARBA" id="ARBA00023136"/>
    </source>
</evidence>
<evidence type="ECO:0000313" key="9">
    <source>
        <dbReference type="EMBL" id="KAH7518619.1"/>
    </source>
</evidence>
<keyword evidence="6 7" id="KW-0472">Membrane</keyword>
<dbReference type="GO" id="GO:0016020">
    <property type="term" value="C:membrane"/>
    <property type="evidence" value="ECO:0007669"/>
    <property type="project" value="UniProtKB-SubCell"/>
</dbReference>
<organism evidence="9 10">
    <name type="scientific">Ziziphus jujuba var. spinosa</name>
    <dbReference type="NCBI Taxonomy" id="714518"/>
    <lineage>
        <taxon>Eukaryota</taxon>
        <taxon>Viridiplantae</taxon>
        <taxon>Streptophyta</taxon>
        <taxon>Embryophyta</taxon>
        <taxon>Tracheophyta</taxon>
        <taxon>Spermatophyta</taxon>
        <taxon>Magnoliopsida</taxon>
        <taxon>eudicotyledons</taxon>
        <taxon>Gunneridae</taxon>
        <taxon>Pentapetalae</taxon>
        <taxon>rosids</taxon>
        <taxon>fabids</taxon>
        <taxon>Rosales</taxon>
        <taxon>Rhamnaceae</taxon>
        <taxon>Paliureae</taxon>
        <taxon>Ziziphus</taxon>
    </lineage>
</organism>
<comment type="caution">
    <text evidence="9">The sequence shown here is derived from an EMBL/GenBank/DDBJ whole genome shotgun (WGS) entry which is preliminary data.</text>
</comment>
<dbReference type="AlphaFoldDB" id="A0A978UUR9"/>
<dbReference type="Proteomes" id="UP000813462">
    <property type="component" value="Unassembled WGS sequence"/>
</dbReference>
<comment type="subcellular location">
    <subcellularLocation>
        <location evidence="1">Membrane</location>
        <topology evidence="1">Multi-pass membrane protein</topology>
    </subcellularLocation>
</comment>
<evidence type="ECO:0000256" key="3">
    <source>
        <dbReference type="ARBA" id="ARBA00022448"/>
    </source>
</evidence>
<dbReference type="InterPro" id="IPR013525">
    <property type="entry name" value="ABC2_TM"/>
</dbReference>
<keyword evidence="3" id="KW-0813">Transport</keyword>
<proteinExistence type="inferred from homology"/>
<evidence type="ECO:0000256" key="4">
    <source>
        <dbReference type="ARBA" id="ARBA00022692"/>
    </source>
</evidence>
<evidence type="ECO:0000313" key="10">
    <source>
        <dbReference type="Proteomes" id="UP000813462"/>
    </source>
</evidence>
<feature type="transmembrane region" description="Helical" evidence="7">
    <location>
        <begin position="36"/>
        <end position="57"/>
    </location>
</feature>
<dbReference type="PANTHER" id="PTHR48042:SF1">
    <property type="entry name" value="ABC TRANSPORTER G FAMILY MEMBER 11-LIKE"/>
    <property type="match status" value="1"/>
</dbReference>
<dbReference type="InterPro" id="IPR052215">
    <property type="entry name" value="Plant_ABCG"/>
</dbReference>